<evidence type="ECO:0000313" key="4">
    <source>
        <dbReference type="Proteomes" id="UP000585836"/>
    </source>
</evidence>
<protein>
    <submittedName>
        <fullName evidence="3">Uncharacterized protein</fullName>
    </submittedName>
</protein>
<evidence type="ECO:0000313" key="3">
    <source>
        <dbReference type="EMBL" id="MBB5932201.1"/>
    </source>
</evidence>
<evidence type="ECO:0000256" key="2">
    <source>
        <dbReference type="SAM" id="Phobius"/>
    </source>
</evidence>
<dbReference type="Proteomes" id="UP000585836">
    <property type="component" value="Unassembled WGS sequence"/>
</dbReference>
<keyword evidence="2" id="KW-1133">Transmembrane helix</keyword>
<feature type="compositionally biased region" description="Low complexity" evidence="1">
    <location>
        <begin position="47"/>
        <end position="61"/>
    </location>
</feature>
<evidence type="ECO:0000256" key="1">
    <source>
        <dbReference type="SAM" id="MobiDB-lite"/>
    </source>
</evidence>
<feature type="transmembrane region" description="Helical" evidence="2">
    <location>
        <begin position="24"/>
        <end position="42"/>
    </location>
</feature>
<comment type="caution">
    <text evidence="3">The sequence shown here is derived from an EMBL/GenBank/DDBJ whole genome shotgun (WGS) entry which is preliminary data.</text>
</comment>
<keyword evidence="4" id="KW-1185">Reference proteome</keyword>
<gene>
    <name evidence="3" type="ORF">FHS34_007710</name>
</gene>
<keyword evidence="2" id="KW-0812">Transmembrane</keyword>
<dbReference type="AlphaFoldDB" id="A0A7W9Q243"/>
<name>A0A7W9Q243_9ACTN</name>
<organism evidence="3 4">
    <name type="scientific">Streptomyces echinatus</name>
    <dbReference type="NCBI Taxonomy" id="67293"/>
    <lineage>
        <taxon>Bacteria</taxon>
        <taxon>Bacillati</taxon>
        <taxon>Actinomycetota</taxon>
        <taxon>Actinomycetes</taxon>
        <taxon>Kitasatosporales</taxon>
        <taxon>Streptomycetaceae</taxon>
        <taxon>Streptomyces</taxon>
    </lineage>
</organism>
<proteinExistence type="predicted"/>
<feature type="region of interest" description="Disordered" evidence="1">
    <location>
        <begin position="47"/>
        <end position="73"/>
    </location>
</feature>
<keyword evidence="2" id="KW-0472">Membrane</keyword>
<reference evidence="3 4" key="1">
    <citation type="submission" date="2020-08" db="EMBL/GenBank/DDBJ databases">
        <title>Genomic Encyclopedia of Type Strains, Phase III (KMG-III): the genomes of soil and plant-associated and newly described type strains.</title>
        <authorList>
            <person name="Whitman W."/>
        </authorList>
    </citation>
    <scope>NUCLEOTIDE SEQUENCE [LARGE SCALE GENOMIC DNA]</scope>
    <source>
        <strain evidence="3 4">CECT 3313</strain>
    </source>
</reference>
<dbReference type="EMBL" id="JACHJK010000022">
    <property type="protein sequence ID" value="MBB5932201.1"/>
    <property type="molecule type" value="Genomic_DNA"/>
</dbReference>
<sequence>MLTLLVGLAFGGAAVYAAYRDQKLGAAIVVGLTVVTVFFLLMEKNPSSATPQTVAPSTPVTTPTPPAQSRPPFRRRPCPCACPFHGHARQPWLVQPAAIGDIVTRAGQRAEIEICFTGHPRRPLRLRAVTGYSVGSSSA</sequence>
<dbReference type="RefSeq" id="WP_184974303.1">
    <property type="nucleotide sequence ID" value="NZ_BAAAWF010000091.1"/>
</dbReference>
<accession>A0A7W9Q243</accession>